<feature type="non-terminal residue" evidence="2">
    <location>
        <position position="32"/>
    </location>
</feature>
<accession>K0QZ16</accession>
<feature type="region of interest" description="Disordered" evidence="1">
    <location>
        <begin position="1"/>
        <end position="32"/>
    </location>
</feature>
<name>K0QZ16_THAOC</name>
<gene>
    <name evidence="2" type="ORF">THAOC_37270</name>
</gene>
<evidence type="ECO:0000313" key="2">
    <source>
        <dbReference type="EMBL" id="EJK44210.1"/>
    </source>
</evidence>
<dbReference type="Proteomes" id="UP000266841">
    <property type="component" value="Unassembled WGS sequence"/>
</dbReference>
<organism evidence="2 3">
    <name type="scientific">Thalassiosira oceanica</name>
    <name type="common">Marine diatom</name>
    <dbReference type="NCBI Taxonomy" id="159749"/>
    <lineage>
        <taxon>Eukaryota</taxon>
        <taxon>Sar</taxon>
        <taxon>Stramenopiles</taxon>
        <taxon>Ochrophyta</taxon>
        <taxon>Bacillariophyta</taxon>
        <taxon>Coscinodiscophyceae</taxon>
        <taxon>Thalassiosirophycidae</taxon>
        <taxon>Thalassiosirales</taxon>
        <taxon>Thalassiosiraceae</taxon>
        <taxon>Thalassiosira</taxon>
    </lineage>
</organism>
<sequence>MADLALYDRHVRRRQQQQQQQQQQERINAGPE</sequence>
<protein>
    <submittedName>
        <fullName evidence="2">Uncharacterized protein</fullName>
    </submittedName>
</protein>
<keyword evidence="3" id="KW-1185">Reference proteome</keyword>
<dbReference type="AlphaFoldDB" id="K0QZ16"/>
<dbReference type="EMBL" id="AGNL01050029">
    <property type="protein sequence ID" value="EJK44210.1"/>
    <property type="molecule type" value="Genomic_DNA"/>
</dbReference>
<comment type="caution">
    <text evidence="2">The sequence shown here is derived from an EMBL/GenBank/DDBJ whole genome shotgun (WGS) entry which is preliminary data.</text>
</comment>
<proteinExistence type="predicted"/>
<reference evidence="2 3" key="1">
    <citation type="journal article" date="2012" name="Genome Biol.">
        <title>Genome and low-iron response of an oceanic diatom adapted to chronic iron limitation.</title>
        <authorList>
            <person name="Lommer M."/>
            <person name="Specht M."/>
            <person name="Roy A.S."/>
            <person name="Kraemer L."/>
            <person name="Andreson R."/>
            <person name="Gutowska M.A."/>
            <person name="Wolf J."/>
            <person name="Bergner S.V."/>
            <person name="Schilhabel M.B."/>
            <person name="Klostermeier U.C."/>
            <person name="Beiko R.G."/>
            <person name="Rosenstiel P."/>
            <person name="Hippler M."/>
            <person name="Laroche J."/>
        </authorList>
    </citation>
    <scope>NUCLEOTIDE SEQUENCE [LARGE SCALE GENOMIC DNA]</scope>
    <source>
        <strain evidence="2 3">CCMP1005</strain>
    </source>
</reference>
<evidence type="ECO:0000313" key="3">
    <source>
        <dbReference type="Proteomes" id="UP000266841"/>
    </source>
</evidence>
<evidence type="ECO:0000256" key="1">
    <source>
        <dbReference type="SAM" id="MobiDB-lite"/>
    </source>
</evidence>